<evidence type="ECO:0000256" key="1">
    <source>
        <dbReference type="SAM" id="MobiDB-lite"/>
    </source>
</evidence>
<name>A0A852S6Q6_9MICO</name>
<evidence type="ECO:0000313" key="3">
    <source>
        <dbReference type="Proteomes" id="UP000549913"/>
    </source>
</evidence>
<dbReference type="Proteomes" id="UP000549913">
    <property type="component" value="Unassembled WGS sequence"/>
</dbReference>
<dbReference type="EMBL" id="JACCBM010000001">
    <property type="protein sequence ID" value="NYD68958.1"/>
    <property type="molecule type" value="Genomic_DNA"/>
</dbReference>
<dbReference type="RefSeq" id="WP_271206331.1">
    <property type="nucleotide sequence ID" value="NZ_BSEW01000001.1"/>
</dbReference>
<sequence length="40" mass="4039">MSDQKPGTEPDIDTDVPDPSTVDPDTGTEPGGSPVENPSG</sequence>
<dbReference type="AlphaFoldDB" id="A0A852S6Q6"/>
<organism evidence="2 3">
    <name type="scientific">Herbiconiux flava</name>
    <dbReference type="NCBI Taxonomy" id="881268"/>
    <lineage>
        <taxon>Bacteria</taxon>
        <taxon>Bacillati</taxon>
        <taxon>Actinomycetota</taxon>
        <taxon>Actinomycetes</taxon>
        <taxon>Micrococcales</taxon>
        <taxon>Microbacteriaceae</taxon>
        <taxon>Herbiconiux</taxon>
    </lineage>
</organism>
<feature type="region of interest" description="Disordered" evidence="1">
    <location>
        <begin position="1"/>
        <end position="40"/>
    </location>
</feature>
<reference evidence="2 3" key="1">
    <citation type="submission" date="2020-07" db="EMBL/GenBank/DDBJ databases">
        <title>Sequencing the genomes of 1000 actinobacteria strains.</title>
        <authorList>
            <person name="Klenk H.-P."/>
        </authorList>
    </citation>
    <scope>NUCLEOTIDE SEQUENCE [LARGE SCALE GENOMIC DNA]</scope>
    <source>
        <strain evidence="2 3">DSM 26474</strain>
    </source>
</reference>
<protein>
    <submittedName>
        <fullName evidence="2">Uncharacterized protein</fullName>
    </submittedName>
</protein>
<evidence type="ECO:0000313" key="2">
    <source>
        <dbReference type="EMBL" id="NYD68958.1"/>
    </source>
</evidence>
<proteinExistence type="predicted"/>
<keyword evidence="3" id="KW-1185">Reference proteome</keyword>
<feature type="compositionally biased region" description="Low complexity" evidence="1">
    <location>
        <begin position="17"/>
        <end position="28"/>
    </location>
</feature>
<comment type="caution">
    <text evidence="2">The sequence shown here is derived from an EMBL/GenBank/DDBJ whole genome shotgun (WGS) entry which is preliminary data.</text>
</comment>
<gene>
    <name evidence="2" type="ORF">BJ984_000116</name>
</gene>
<accession>A0A852S6Q6</accession>